<keyword evidence="3" id="KW-1185">Reference proteome</keyword>
<evidence type="ECO:0000313" key="3">
    <source>
        <dbReference type="Proteomes" id="UP001151760"/>
    </source>
</evidence>
<feature type="region of interest" description="Disordered" evidence="1">
    <location>
        <begin position="1"/>
        <end position="40"/>
    </location>
</feature>
<protein>
    <submittedName>
        <fullName evidence="2">Uncharacterized protein</fullName>
    </submittedName>
</protein>
<organism evidence="2 3">
    <name type="scientific">Tanacetum coccineum</name>
    <dbReference type="NCBI Taxonomy" id="301880"/>
    <lineage>
        <taxon>Eukaryota</taxon>
        <taxon>Viridiplantae</taxon>
        <taxon>Streptophyta</taxon>
        <taxon>Embryophyta</taxon>
        <taxon>Tracheophyta</taxon>
        <taxon>Spermatophyta</taxon>
        <taxon>Magnoliopsida</taxon>
        <taxon>eudicotyledons</taxon>
        <taxon>Gunneridae</taxon>
        <taxon>Pentapetalae</taxon>
        <taxon>asterids</taxon>
        <taxon>campanulids</taxon>
        <taxon>Asterales</taxon>
        <taxon>Asteraceae</taxon>
        <taxon>Asteroideae</taxon>
        <taxon>Anthemideae</taxon>
        <taxon>Anthemidinae</taxon>
        <taxon>Tanacetum</taxon>
    </lineage>
</organism>
<dbReference type="EMBL" id="BQNB010014738">
    <property type="protein sequence ID" value="GJT31818.1"/>
    <property type="molecule type" value="Genomic_DNA"/>
</dbReference>
<reference evidence="2" key="1">
    <citation type="journal article" date="2022" name="Int. J. Mol. Sci.">
        <title>Draft Genome of Tanacetum Coccineum: Genomic Comparison of Closely Related Tanacetum-Family Plants.</title>
        <authorList>
            <person name="Yamashiro T."/>
            <person name="Shiraishi A."/>
            <person name="Nakayama K."/>
            <person name="Satake H."/>
        </authorList>
    </citation>
    <scope>NUCLEOTIDE SEQUENCE</scope>
</reference>
<comment type="caution">
    <text evidence="2">The sequence shown here is derived from an EMBL/GenBank/DDBJ whole genome shotgun (WGS) entry which is preliminary data.</text>
</comment>
<gene>
    <name evidence="2" type="ORF">Tco_0922237</name>
</gene>
<dbReference type="Proteomes" id="UP001151760">
    <property type="component" value="Unassembled WGS sequence"/>
</dbReference>
<accession>A0ABQ5CZY2</accession>
<feature type="compositionally biased region" description="Basic and acidic residues" evidence="1">
    <location>
        <begin position="1"/>
        <end position="10"/>
    </location>
</feature>
<feature type="non-terminal residue" evidence="2">
    <location>
        <position position="1"/>
    </location>
</feature>
<name>A0ABQ5CZY2_9ASTR</name>
<proteinExistence type="predicted"/>
<reference evidence="2" key="2">
    <citation type="submission" date="2022-01" db="EMBL/GenBank/DDBJ databases">
        <authorList>
            <person name="Yamashiro T."/>
            <person name="Shiraishi A."/>
            <person name="Satake H."/>
            <person name="Nakayama K."/>
        </authorList>
    </citation>
    <scope>NUCLEOTIDE SEQUENCE</scope>
</reference>
<evidence type="ECO:0000313" key="2">
    <source>
        <dbReference type="EMBL" id="GJT31818.1"/>
    </source>
</evidence>
<sequence length="40" mass="4480">DAEAELDHAGSKRHKTNEASGSVQEQPEEEEKELSQEDLQ</sequence>
<evidence type="ECO:0000256" key="1">
    <source>
        <dbReference type="SAM" id="MobiDB-lite"/>
    </source>
</evidence>